<dbReference type="RefSeq" id="WP_382408530.1">
    <property type="nucleotide sequence ID" value="NZ_JBHSGU010000003.1"/>
</dbReference>
<evidence type="ECO:0000313" key="4">
    <source>
        <dbReference type="Proteomes" id="UP001595897"/>
    </source>
</evidence>
<proteinExistence type="predicted"/>
<dbReference type="EMBL" id="JBHSGU010000003">
    <property type="protein sequence ID" value="MFC4700725.1"/>
    <property type="molecule type" value="Genomic_DNA"/>
</dbReference>
<evidence type="ECO:0000256" key="1">
    <source>
        <dbReference type="SAM" id="SignalP"/>
    </source>
</evidence>
<feature type="domain" description="EF-hand" evidence="2">
    <location>
        <begin position="48"/>
        <end position="80"/>
    </location>
</feature>
<reference evidence="4" key="1">
    <citation type="journal article" date="2019" name="Int. J. Syst. Evol. Microbiol.">
        <title>The Global Catalogue of Microorganisms (GCM) 10K type strain sequencing project: providing services to taxonomists for standard genome sequencing and annotation.</title>
        <authorList>
            <consortium name="The Broad Institute Genomics Platform"/>
            <consortium name="The Broad Institute Genome Sequencing Center for Infectious Disease"/>
            <person name="Wu L."/>
            <person name="Ma J."/>
        </authorList>
    </citation>
    <scope>NUCLEOTIDE SEQUENCE [LARGE SCALE GENOMIC DNA]</scope>
    <source>
        <strain evidence="4">KACC 12507</strain>
    </source>
</reference>
<feature type="signal peptide" evidence="1">
    <location>
        <begin position="1"/>
        <end position="26"/>
    </location>
</feature>
<dbReference type="SUPFAM" id="SSF47473">
    <property type="entry name" value="EF-hand"/>
    <property type="match status" value="1"/>
</dbReference>
<comment type="caution">
    <text evidence="3">The sequence shown here is derived from an EMBL/GenBank/DDBJ whole genome shotgun (WGS) entry which is preliminary data.</text>
</comment>
<keyword evidence="1" id="KW-0732">Signal</keyword>
<dbReference type="InterPro" id="IPR002048">
    <property type="entry name" value="EF_hand_dom"/>
</dbReference>
<feature type="chain" id="PRO_5047264417" evidence="1">
    <location>
        <begin position="27"/>
        <end position="80"/>
    </location>
</feature>
<sequence>MSLSKKLTALSLSLMFVASVMVQANASEELFTALDLDQSGTISQTEASAHSGLSALFNEVDADSDGEITYAEFAAAGLEE</sequence>
<dbReference type="Gene3D" id="1.10.238.10">
    <property type="entry name" value="EF-hand"/>
    <property type="match status" value="1"/>
</dbReference>
<dbReference type="PROSITE" id="PS00018">
    <property type="entry name" value="EF_HAND_1"/>
    <property type="match status" value="1"/>
</dbReference>
<dbReference type="InterPro" id="IPR011992">
    <property type="entry name" value="EF-hand-dom_pair"/>
</dbReference>
<protein>
    <submittedName>
        <fullName evidence="3">EF-hand domain-containing protein</fullName>
    </submittedName>
</protein>
<dbReference type="Pfam" id="PF13202">
    <property type="entry name" value="EF-hand_5"/>
    <property type="match status" value="1"/>
</dbReference>
<dbReference type="Pfam" id="PF13833">
    <property type="entry name" value="EF-hand_8"/>
    <property type="match status" value="1"/>
</dbReference>
<evidence type="ECO:0000313" key="3">
    <source>
        <dbReference type="EMBL" id="MFC4700725.1"/>
    </source>
</evidence>
<organism evidence="3 4">
    <name type="scientific">Glaciecola siphonariae</name>
    <dbReference type="NCBI Taxonomy" id="521012"/>
    <lineage>
        <taxon>Bacteria</taxon>
        <taxon>Pseudomonadati</taxon>
        <taxon>Pseudomonadota</taxon>
        <taxon>Gammaproteobacteria</taxon>
        <taxon>Alteromonadales</taxon>
        <taxon>Alteromonadaceae</taxon>
        <taxon>Glaciecola</taxon>
    </lineage>
</organism>
<dbReference type="Proteomes" id="UP001595897">
    <property type="component" value="Unassembled WGS sequence"/>
</dbReference>
<evidence type="ECO:0000259" key="2">
    <source>
        <dbReference type="PROSITE" id="PS50222"/>
    </source>
</evidence>
<accession>A0ABV9LWR0</accession>
<dbReference type="PROSITE" id="PS50222">
    <property type="entry name" value="EF_HAND_2"/>
    <property type="match status" value="1"/>
</dbReference>
<name>A0ABV9LWR0_9ALTE</name>
<gene>
    <name evidence="3" type="ORF">ACFO4O_11180</name>
</gene>
<keyword evidence="4" id="KW-1185">Reference proteome</keyword>
<dbReference type="InterPro" id="IPR018247">
    <property type="entry name" value="EF_Hand_1_Ca_BS"/>
</dbReference>